<dbReference type="InterPro" id="IPR013785">
    <property type="entry name" value="Aldolase_TIM"/>
</dbReference>
<feature type="domain" description="NADH:flavin oxidoreductase/NADH oxidase N-terminal" evidence="1">
    <location>
        <begin position="9"/>
        <end position="87"/>
    </location>
</feature>
<evidence type="ECO:0000259" key="1">
    <source>
        <dbReference type="Pfam" id="PF00724"/>
    </source>
</evidence>
<dbReference type="InterPro" id="IPR001155">
    <property type="entry name" value="OxRdtase_FMN_N"/>
</dbReference>
<dbReference type="SUPFAM" id="SSF51395">
    <property type="entry name" value="FMN-linked oxidoreductases"/>
    <property type="match status" value="1"/>
</dbReference>
<proteinExistence type="predicted"/>
<dbReference type="GO" id="GO:0010181">
    <property type="term" value="F:FMN binding"/>
    <property type="evidence" value="ECO:0007669"/>
    <property type="project" value="InterPro"/>
</dbReference>
<dbReference type="PANTHER" id="PTHR43303:SF3">
    <property type="entry name" value="BLR3436 PROTEIN"/>
    <property type="match status" value="1"/>
</dbReference>
<dbReference type="Gene3D" id="3.20.20.70">
    <property type="entry name" value="Aldolase class I"/>
    <property type="match status" value="1"/>
</dbReference>
<dbReference type="PANTHER" id="PTHR43303">
    <property type="entry name" value="NADPH DEHYDROGENASE C23G7.10C-RELATED"/>
    <property type="match status" value="1"/>
</dbReference>
<organism evidence="2">
    <name type="scientific">Streptomyces haneummycinicus</name>
    <dbReference type="NCBI Taxonomy" id="3074435"/>
    <lineage>
        <taxon>Bacteria</taxon>
        <taxon>Bacillati</taxon>
        <taxon>Actinomycetota</taxon>
        <taxon>Actinomycetes</taxon>
        <taxon>Kitasatosporales</taxon>
        <taxon>Streptomycetaceae</taxon>
        <taxon>Streptomyces</taxon>
    </lineage>
</organism>
<dbReference type="EMBL" id="AP035768">
    <property type="protein sequence ID" value="BFO16295.1"/>
    <property type="molecule type" value="Genomic_DNA"/>
</dbReference>
<accession>A0AAT9HFU3</accession>
<name>A0AAT9HFU3_9ACTN</name>
<protein>
    <recommendedName>
        <fullName evidence="1">NADH:flavin oxidoreductase/NADH oxidase N-terminal domain-containing protein</fullName>
    </recommendedName>
</protein>
<reference evidence="2" key="1">
    <citation type="submission" date="2024-06" db="EMBL/GenBank/DDBJ databases">
        <authorList>
            <consortium name="consrtm"/>
            <person name="Uemura M."/>
            <person name="Terahara T."/>
        </authorList>
    </citation>
    <scope>NUCLEOTIDE SEQUENCE</scope>
    <source>
        <strain evidence="2">KM77-8</strain>
    </source>
</reference>
<dbReference type="GO" id="GO:0003959">
    <property type="term" value="F:NADPH dehydrogenase activity"/>
    <property type="evidence" value="ECO:0007669"/>
    <property type="project" value="InterPro"/>
</dbReference>
<reference evidence="2" key="2">
    <citation type="submission" date="2024-07" db="EMBL/GenBank/DDBJ databases">
        <title>Streptomyces haneummycinica sp. nov., a new antibiotic-producing actinobacterium isolated from marine sediment.</title>
        <authorList>
            <person name="Uemura M."/>
            <person name="Hamada M."/>
            <person name="Hirano S."/>
            <person name="Kobayashi K."/>
            <person name="Ohshiro T."/>
            <person name="Kobayashi T."/>
            <person name="Terahara T."/>
        </authorList>
    </citation>
    <scope>NUCLEOTIDE SEQUENCE</scope>
    <source>
        <strain evidence="2">KM77-8</strain>
    </source>
</reference>
<dbReference type="AlphaFoldDB" id="A0AAT9HFU3"/>
<dbReference type="InterPro" id="IPR044152">
    <property type="entry name" value="YqjM-like"/>
</dbReference>
<sequence length="202" mass="21565">MDMYSAVDGVPGDFHLVHLGARALGGAGLVMTEMVCVSPEGRITPGCAGLYTGGQAEAWRRITDFAHTRAPGTAIGVQLGHSGRKGSTKLMWEGMDEPLDDGNWPLVAASPLPYKPGSQVPRELSRAQLTDLRSGSPPPRYARRGPVSICSNCTAPTAICSPVSSPADQPPHRRLRGSPEKRLRFPLEVFDAVRAVWPGTGR</sequence>
<gene>
    <name evidence="2" type="ORF">SHKM778_26830</name>
</gene>
<evidence type="ECO:0000313" key="2">
    <source>
        <dbReference type="EMBL" id="BFO16295.1"/>
    </source>
</evidence>
<dbReference type="GO" id="GO:0050661">
    <property type="term" value="F:NADP binding"/>
    <property type="evidence" value="ECO:0007669"/>
    <property type="project" value="InterPro"/>
</dbReference>
<dbReference type="Pfam" id="PF00724">
    <property type="entry name" value="Oxidored_FMN"/>
    <property type="match status" value="1"/>
</dbReference>